<protein>
    <submittedName>
        <fullName evidence="1">Uncharacterized protein</fullName>
    </submittedName>
</protein>
<sequence>MTGSRPLPRGAVVTLRGVNLTVHAGNAATTTSASCRLRVAAVHEPRAVCAAPHGVCHTCILRLHSFEERYTASERYKIMTDYFNYRTQRDAM</sequence>
<dbReference type="AlphaFoldDB" id="A0A4C1TDI2"/>
<gene>
    <name evidence="1" type="ORF">EVAR_10197_1</name>
</gene>
<evidence type="ECO:0000313" key="2">
    <source>
        <dbReference type="Proteomes" id="UP000299102"/>
    </source>
</evidence>
<comment type="caution">
    <text evidence="1">The sequence shown here is derived from an EMBL/GenBank/DDBJ whole genome shotgun (WGS) entry which is preliminary data.</text>
</comment>
<dbReference type="EMBL" id="BGZK01000052">
    <property type="protein sequence ID" value="GBP12522.1"/>
    <property type="molecule type" value="Genomic_DNA"/>
</dbReference>
<dbReference type="PROSITE" id="PS51257">
    <property type="entry name" value="PROKAR_LIPOPROTEIN"/>
    <property type="match status" value="1"/>
</dbReference>
<reference evidence="1 2" key="1">
    <citation type="journal article" date="2019" name="Commun. Biol.">
        <title>The bagworm genome reveals a unique fibroin gene that provides high tensile strength.</title>
        <authorList>
            <person name="Kono N."/>
            <person name="Nakamura H."/>
            <person name="Ohtoshi R."/>
            <person name="Tomita M."/>
            <person name="Numata K."/>
            <person name="Arakawa K."/>
        </authorList>
    </citation>
    <scope>NUCLEOTIDE SEQUENCE [LARGE SCALE GENOMIC DNA]</scope>
</reference>
<keyword evidence="2" id="KW-1185">Reference proteome</keyword>
<proteinExistence type="predicted"/>
<dbReference type="Proteomes" id="UP000299102">
    <property type="component" value="Unassembled WGS sequence"/>
</dbReference>
<accession>A0A4C1TDI2</accession>
<name>A0A4C1TDI2_EUMVA</name>
<evidence type="ECO:0000313" key="1">
    <source>
        <dbReference type="EMBL" id="GBP12522.1"/>
    </source>
</evidence>
<organism evidence="1 2">
    <name type="scientific">Eumeta variegata</name>
    <name type="common">Bagworm moth</name>
    <name type="synonym">Eumeta japonica</name>
    <dbReference type="NCBI Taxonomy" id="151549"/>
    <lineage>
        <taxon>Eukaryota</taxon>
        <taxon>Metazoa</taxon>
        <taxon>Ecdysozoa</taxon>
        <taxon>Arthropoda</taxon>
        <taxon>Hexapoda</taxon>
        <taxon>Insecta</taxon>
        <taxon>Pterygota</taxon>
        <taxon>Neoptera</taxon>
        <taxon>Endopterygota</taxon>
        <taxon>Lepidoptera</taxon>
        <taxon>Glossata</taxon>
        <taxon>Ditrysia</taxon>
        <taxon>Tineoidea</taxon>
        <taxon>Psychidae</taxon>
        <taxon>Oiketicinae</taxon>
        <taxon>Eumeta</taxon>
    </lineage>
</organism>